<evidence type="ECO:0000313" key="3">
    <source>
        <dbReference type="Proteomes" id="UP001595817"/>
    </source>
</evidence>
<name>A0ABV8XA38_9LACT</name>
<dbReference type="RefSeq" id="WP_378155952.1">
    <property type="nucleotide sequence ID" value="NZ_JBHSEC010000019.1"/>
</dbReference>
<keyword evidence="3" id="KW-1185">Reference proteome</keyword>
<feature type="transmembrane region" description="Helical" evidence="1">
    <location>
        <begin position="54"/>
        <end position="77"/>
    </location>
</feature>
<evidence type="ECO:0000256" key="1">
    <source>
        <dbReference type="SAM" id="Phobius"/>
    </source>
</evidence>
<reference evidence="3" key="1">
    <citation type="journal article" date="2019" name="Int. J. Syst. Evol. Microbiol.">
        <title>The Global Catalogue of Microorganisms (GCM) 10K type strain sequencing project: providing services to taxonomists for standard genome sequencing and annotation.</title>
        <authorList>
            <consortium name="The Broad Institute Genomics Platform"/>
            <consortium name="The Broad Institute Genome Sequencing Center for Infectious Disease"/>
            <person name="Wu L."/>
            <person name="Ma J."/>
        </authorList>
    </citation>
    <scope>NUCLEOTIDE SEQUENCE [LARGE SCALE GENOMIC DNA]</scope>
    <source>
        <strain evidence="3">CCUG 59778</strain>
    </source>
</reference>
<comment type="caution">
    <text evidence="2">The sequence shown here is derived from an EMBL/GenBank/DDBJ whole genome shotgun (WGS) entry which is preliminary data.</text>
</comment>
<proteinExistence type="predicted"/>
<keyword evidence="1" id="KW-1133">Transmembrane helix</keyword>
<dbReference type="Proteomes" id="UP001595817">
    <property type="component" value="Unassembled WGS sequence"/>
</dbReference>
<organism evidence="2 3">
    <name type="scientific">Chungangia koreensis</name>
    <dbReference type="NCBI Taxonomy" id="752657"/>
    <lineage>
        <taxon>Bacteria</taxon>
        <taxon>Bacillati</taxon>
        <taxon>Bacillota</taxon>
        <taxon>Bacilli</taxon>
        <taxon>Lactobacillales</taxon>
        <taxon>Chungangia</taxon>
    </lineage>
</organism>
<keyword evidence="1" id="KW-0812">Transmembrane</keyword>
<evidence type="ECO:0000313" key="2">
    <source>
        <dbReference type="EMBL" id="MFC4411247.1"/>
    </source>
</evidence>
<gene>
    <name evidence="2" type="ORF">ACFOZY_12525</name>
</gene>
<accession>A0ABV8XA38</accession>
<sequence length="78" mass="8783">MKRDLPLMLGAVSILLAILPFFPRIFFAIGALAGFLGIVLTFNDMKRYRRQHTNMLRVAQGLCFVGTAACVFILIYFV</sequence>
<feature type="transmembrane region" description="Helical" evidence="1">
    <location>
        <begin position="12"/>
        <end position="42"/>
    </location>
</feature>
<dbReference type="EMBL" id="JBHSEC010000019">
    <property type="protein sequence ID" value="MFC4411247.1"/>
    <property type="molecule type" value="Genomic_DNA"/>
</dbReference>
<protein>
    <submittedName>
        <fullName evidence="2">Uncharacterized protein</fullName>
    </submittedName>
</protein>
<keyword evidence="1" id="KW-0472">Membrane</keyword>